<proteinExistence type="predicted"/>
<dbReference type="InterPro" id="IPR016181">
    <property type="entry name" value="Acyl_CoA_acyltransferase"/>
</dbReference>
<dbReference type="Proteomes" id="UP001597264">
    <property type="component" value="Unassembled WGS sequence"/>
</dbReference>
<comment type="caution">
    <text evidence="2">The sequence shown here is derived from an EMBL/GenBank/DDBJ whole genome shotgun (WGS) entry which is preliminary data.</text>
</comment>
<reference evidence="3" key="1">
    <citation type="journal article" date="2019" name="Int. J. Syst. Evol. Microbiol.">
        <title>The Global Catalogue of Microorganisms (GCM) 10K type strain sequencing project: providing services to taxonomists for standard genome sequencing and annotation.</title>
        <authorList>
            <consortium name="The Broad Institute Genomics Platform"/>
            <consortium name="The Broad Institute Genome Sequencing Center for Infectious Disease"/>
            <person name="Wu L."/>
            <person name="Ma J."/>
        </authorList>
    </citation>
    <scope>NUCLEOTIDE SEQUENCE [LARGE SCALE GENOMIC DNA]</scope>
    <source>
        <strain evidence="3">CCUG 54356</strain>
    </source>
</reference>
<dbReference type="InterPro" id="IPR000182">
    <property type="entry name" value="GNAT_dom"/>
</dbReference>
<sequence>MGLFVRLADWQTDFKAIRKIRQEVFIDEQQVSPEDEWDEHEETAQHFLVFHSDKAVGTGRITGEGKIGRMAVLKKARGLGAGLELLQFICKFARAEGQKSVYLNAQRHAIPFYEKAGFSVDGEPFMEAGIPHIRMVRNLTEKIEDIVSPEPDSTR</sequence>
<evidence type="ECO:0000259" key="1">
    <source>
        <dbReference type="PROSITE" id="PS51186"/>
    </source>
</evidence>
<dbReference type="Gene3D" id="3.40.630.30">
    <property type="match status" value="1"/>
</dbReference>
<gene>
    <name evidence="2" type="ORF">ACFQ2X_08495</name>
</gene>
<evidence type="ECO:0000313" key="2">
    <source>
        <dbReference type="EMBL" id="MFD1216633.1"/>
    </source>
</evidence>
<dbReference type="CDD" id="cd04301">
    <property type="entry name" value="NAT_SF"/>
    <property type="match status" value="1"/>
</dbReference>
<name>A0ABW3U6Y4_9GAMM</name>
<dbReference type="Pfam" id="PF13673">
    <property type="entry name" value="Acetyltransf_10"/>
    <property type="match status" value="1"/>
</dbReference>
<evidence type="ECO:0000313" key="3">
    <source>
        <dbReference type="Proteomes" id="UP001597264"/>
    </source>
</evidence>
<protein>
    <submittedName>
        <fullName evidence="2">GNAT family N-acetyltransferase</fullName>
    </submittedName>
</protein>
<dbReference type="SUPFAM" id="SSF55729">
    <property type="entry name" value="Acyl-CoA N-acyltransferases (Nat)"/>
    <property type="match status" value="1"/>
</dbReference>
<dbReference type="PROSITE" id="PS51186">
    <property type="entry name" value="GNAT"/>
    <property type="match status" value="1"/>
</dbReference>
<dbReference type="EMBL" id="JBHTLR010000007">
    <property type="protein sequence ID" value="MFD1216633.1"/>
    <property type="molecule type" value="Genomic_DNA"/>
</dbReference>
<accession>A0ABW3U6Y4</accession>
<keyword evidence="3" id="KW-1185">Reference proteome</keyword>
<dbReference type="PANTHER" id="PTHR13355">
    <property type="entry name" value="GLUCOSAMINE 6-PHOSPHATE N-ACETYLTRANSFERASE"/>
    <property type="match status" value="1"/>
</dbReference>
<dbReference type="RefSeq" id="WP_230438737.1">
    <property type="nucleotide sequence ID" value="NZ_CP087715.1"/>
</dbReference>
<dbReference type="InterPro" id="IPR039143">
    <property type="entry name" value="GNPNAT1-like"/>
</dbReference>
<organism evidence="2 3">
    <name type="scientific">Microbulbifer celer</name>
    <dbReference type="NCBI Taxonomy" id="435905"/>
    <lineage>
        <taxon>Bacteria</taxon>
        <taxon>Pseudomonadati</taxon>
        <taxon>Pseudomonadota</taxon>
        <taxon>Gammaproteobacteria</taxon>
        <taxon>Cellvibrionales</taxon>
        <taxon>Microbulbiferaceae</taxon>
        <taxon>Microbulbifer</taxon>
    </lineage>
</organism>
<dbReference type="PANTHER" id="PTHR13355:SF11">
    <property type="entry name" value="GLUCOSAMINE 6-PHOSPHATE N-ACETYLTRANSFERASE"/>
    <property type="match status" value="1"/>
</dbReference>
<feature type="domain" description="N-acetyltransferase" evidence="1">
    <location>
        <begin position="3"/>
        <end position="140"/>
    </location>
</feature>